<evidence type="ECO:0000256" key="1">
    <source>
        <dbReference type="ARBA" id="ARBA00004123"/>
    </source>
</evidence>
<dbReference type="GO" id="GO:0015074">
    <property type="term" value="P:DNA integration"/>
    <property type="evidence" value="ECO:0007669"/>
    <property type="project" value="InterPro"/>
</dbReference>
<protein>
    <recommendedName>
        <fullName evidence="2">Transposase Tc1-like domain-containing protein</fullName>
    </recommendedName>
</protein>
<accession>A0A5B7EYY8</accession>
<dbReference type="GO" id="GO:0003677">
    <property type="term" value="F:DNA binding"/>
    <property type="evidence" value="ECO:0007669"/>
    <property type="project" value="InterPro"/>
</dbReference>
<dbReference type="Proteomes" id="UP000324222">
    <property type="component" value="Unassembled WGS sequence"/>
</dbReference>
<dbReference type="GO" id="GO:0005634">
    <property type="term" value="C:nucleus"/>
    <property type="evidence" value="ECO:0007669"/>
    <property type="project" value="UniProtKB-SubCell"/>
</dbReference>
<dbReference type="GO" id="GO:0006313">
    <property type="term" value="P:DNA transposition"/>
    <property type="evidence" value="ECO:0007669"/>
    <property type="project" value="InterPro"/>
</dbReference>
<evidence type="ECO:0000259" key="2">
    <source>
        <dbReference type="Pfam" id="PF01498"/>
    </source>
</evidence>
<dbReference type="SUPFAM" id="SSF46689">
    <property type="entry name" value="Homeodomain-like"/>
    <property type="match status" value="1"/>
</dbReference>
<dbReference type="AlphaFoldDB" id="A0A5B7EYY8"/>
<comment type="caution">
    <text evidence="3">The sequence shown here is derived from an EMBL/GenBank/DDBJ whole genome shotgun (WGS) entry which is preliminary data.</text>
</comment>
<keyword evidence="4" id="KW-1185">Reference proteome</keyword>
<reference evidence="3 4" key="1">
    <citation type="submission" date="2019-05" db="EMBL/GenBank/DDBJ databases">
        <title>Another draft genome of Portunus trituberculatus and its Hox gene families provides insights of decapod evolution.</title>
        <authorList>
            <person name="Jeong J.-H."/>
            <person name="Song I."/>
            <person name="Kim S."/>
            <person name="Choi T."/>
            <person name="Kim D."/>
            <person name="Ryu S."/>
            <person name="Kim W."/>
        </authorList>
    </citation>
    <scope>NUCLEOTIDE SEQUENCE [LARGE SCALE GENOMIC DNA]</scope>
    <source>
        <tissue evidence="3">Muscle</tissue>
    </source>
</reference>
<evidence type="ECO:0000313" key="3">
    <source>
        <dbReference type="EMBL" id="MPC38083.1"/>
    </source>
</evidence>
<name>A0A5B7EYY8_PORTR</name>
<gene>
    <name evidence="3" type="ORF">E2C01_031584</name>
</gene>
<dbReference type="InterPro" id="IPR002492">
    <property type="entry name" value="Transposase_Tc1-like"/>
</dbReference>
<sequence length="129" mass="14511">MAVIIFYKANHPVKEVAKQTSVSVCVCQKLVKWFKEERGEGIPAPRSQSGRPKLISPTTIKLIGRKVKAYPCLTAAEIKENNPQLLSRLSLRCVQQCLHDDLNLGSFRARKKPLLTAVQKKKRVAFAKK</sequence>
<feature type="domain" description="Transposase Tc1-like" evidence="2">
    <location>
        <begin position="63"/>
        <end position="129"/>
    </location>
</feature>
<dbReference type="Pfam" id="PF01498">
    <property type="entry name" value="HTH_Tnp_Tc3_2"/>
    <property type="match status" value="1"/>
</dbReference>
<evidence type="ECO:0000313" key="4">
    <source>
        <dbReference type="Proteomes" id="UP000324222"/>
    </source>
</evidence>
<comment type="subcellular location">
    <subcellularLocation>
        <location evidence="1">Nucleus</location>
    </subcellularLocation>
</comment>
<dbReference type="InterPro" id="IPR009057">
    <property type="entry name" value="Homeodomain-like_sf"/>
</dbReference>
<dbReference type="OrthoDB" id="6379886at2759"/>
<dbReference type="EMBL" id="VSRR010003969">
    <property type="protein sequence ID" value="MPC38083.1"/>
    <property type="molecule type" value="Genomic_DNA"/>
</dbReference>
<proteinExistence type="predicted"/>
<organism evidence="3 4">
    <name type="scientific">Portunus trituberculatus</name>
    <name type="common">Swimming crab</name>
    <name type="synonym">Neptunus trituberculatus</name>
    <dbReference type="NCBI Taxonomy" id="210409"/>
    <lineage>
        <taxon>Eukaryota</taxon>
        <taxon>Metazoa</taxon>
        <taxon>Ecdysozoa</taxon>
        <taxon>Arthropoda</taxon>
        <taxon>Crustacea</taxon>
        <taxon>Multicrustacea</taxon>
        <taxon>Malacostraca</taxon>
        <taxon>Eumalacostraca</taxon>
        <taxon>Eucarida</taxon>
        <taxon>Decapoda</taxon>
        <taxon>Pleocyemata</taxon>
        <taxon>Brachyura</taxon>
        <taxon>Eubrachyura</taxon>
        <taxon>Portunoidea</taxon>
        <taxon>Portunidae</taxon>
        <taxon>Portuninae</taxon>
        <taxon>Portunus</taxon>
    </lineage>
</organism>